<evidence type="ECO:0000313" key="3">
    <source>
        <dbReference type="EMBL" id="MBE1427015.1"/>
    </source>
</evidence>
<gene>
    <name evidence="3" type="ORF">H4684_003699</name>
</gene>
<dbReference type="Gene3D" id="3.40.50.300">
    <property type="entry name" value="P-loop containing nucleotide triphosphate hydrolases"/>
    <property type="match status" value="2"/>
</dbReference>
<dbReference type="NCBIfam" id="TIGR02686">
    <property type="entry name" value="relax_trwC"/>
    <property type="match status" value="1"/>
</dbReference>
<dbReference type="InterPro" id="IPR027417">
    <property type="entry name" value="P-loop_NTPase"/>
</dbReference>
<dbReference type="Pfam" id="PF13604">
    <property type="entry name" value="AAA_30"/>
    <property type="match status" value="1"/>
</dbReference>
<dbReference type="InterPro" id="IPR014059">
    <property type="entry name" value="TraI/TrwC_relax"/>
</dbReference>
<keyword evidence="4" id="KW-1185">Reference proteome</keyword>
<dbReference type="InterPro" id="IPR014862">
    <property type="entry name" value="TrwC"/>
</dbReference>
<dbReference type="NCBIfam" id="NF041492">
    <property type="entry name" value="MobF"/>
    <property type="match status" value="1"/>
</dbReference>
<evidence type="ECO:0000259" key="2">
    <source>
        <dbReference type="Pfam" id="PF08751"/>
    </source>
</evidence>
<organism evidence="3 4">
    <name type="scientific">Desulfomicrobium macestii</name>
    <dbReference type="NCBI Taxonomy" id="90731"/>
    <lineage>
        <taxon>Bacteria</taxon>
        <taxon>Pseudomonadati</taxon>
        <taxon>Thermodesulfobacteriota</taxon>
        <taxon>Desulfovibrionia</taxon>
        <taxon>Desulfovibrionales</taxon>
        <taxon>Desulfomicrobiaceae</taxon>
        <taxon>Desulfomicrobium</taxon>
    </lineage>
</organism>
<dbReference type="SUPFAM" id="SSF55464">
    <property type="entry name" value="Origin of replication-binding domain, RBD-like"/>
    <property type="match status" value="1"/>
</dbReference>
<feature type="region of interest" description="Disordered" evidence="1">
    <location>
        <begin position="772"/>
        <end position="795"/>
    </location>
</feature>
<dbReference type="Proteomes" id="UP000639010">
    <property type="component" value="Unassembled WGS sequence"/>
</dbReference>
<dbReference type="InterPro" id="IPR051055">
    <property type="entry name" value="PIF1_helicase"/>
</dbReference>
<reference evidence="3 4" key="1">
    <citation type="submission" date="2020-10" db="EMBL/GenBank/DDBJ databases">
        <title>Genomic Encyclopedia of Type Strains, Phase IV (KMG-IV): sequencing the most valuable type-strain genomes for metagenomic binning, comparative biology and taxonomic classification.</title>
        <authorList>
            <person name="Goeker M."/>
        </authorList>
    </citation>
    <scope>NUCLEOTIDE SEQUENCE [LARGE SCALE GENOMIC DNA]</scope>
    <source>
        <strain evidence="3 4">DSM 4194</strain>
    </source>
</reference>
<proteinExistence type="predicted"/>
<dbReference type="Pfam" id="PF08751">
    <property type="entry name" value="TrwC"/>
    <property type="match status" value="1"/>
</dbReference>
<feature type="compositionally biased region" description="Basic and acidic residues" evidence="1">
    <location>
        <begin position="772"/>
        <end position="789"/>
    </location>
</feature>
<evidence type="ECO:0000313" key="4">
    <source>
        <dbReference type="Proteomes" id="UP000639010"/>
    </source>
</evidence>
<accession>A0ABR9H8J1</accession>
<dbReference type="CDD" id="cd18809">
    <property type="entry name" value="SF1_C_RecD"/>
    <property type="match status" value="1"/>
</dbReference>
<protein>
    <submittedName>
        <fullName evidence="3">Conjugative relaxase-like TrwC/TraI family protein</fullName>
    </submittedName>
</protein>
<dbReference type="Gene3D" id="2.30.30.940">
    <property type="match status" value="1"/>
</dbReference>
<feature type="domain" description="TrwC relaxase" evidence="2">
    <location>
        <begin position="14"/>
        <end position="278"/>
    </location>
</feature>
<name>A0ABR9H8J1_9BACT</name>
<dbReference type="SUPFAM" id="SSF52540">
    <property type="entry name" value="P-loop containing nucleoside triphosphate hydrolases"/>
    <property type="match status" value="2"/>
</dbReference>
<sequence length="838" mass="92534">MLEFKSIGAGDDAQGIADYYTDLAREDYYTHGGEPAGKWIGRGAERFGYCGETVGKADLYFAFEGYNHKYGNAIANNAGDKHKAGYDLTFSAPKSVSIVWATADEKTRKALSEAQQKAVEKAITYAEKSGAFIQREGHAGAIKTPYLDGVAVATFEHSTSRNLDPNLHTHAVVCNLAPNGKRIDFQASYVKELGAVYRAELALELREMGFAIERDRFSFSISEVPEELKKELSSRRAEIEKALNEKGLHSSKGAEVATLSTRQKKTEVDRSLLFENAKSAAVNHGFDPSACYGKTSLEWTKEDFLRDSFDHASTMTETRLKAALMESAQGVFDSKEALKKCQEMEQSGDLIRLQGPDGRVRYTSKEMFELEKDLVDRAESLSKNTWHTVSKDTLSVVYSTKTMADEQKKALEHIVADNRLAVVRGVAGAGKSYMLDGAREAWERTGIRVLGCAPSADAAKNLQESANIQSLTSHKLLSQIEFGQLKLDKKTVVVMDEAGMTGSRIMAQLVNKVDHAGAKLVLIGDTGQLQPVDPGAAMRSIQTKIGCEEMVEIRRQHNDVDRQIVRHLADGQAEKAVALMDERGQIHVHKDQSAIRETVANAVVADIVAGKSSLAMAGMNREVRQINDLVHAKLQENGLVAKDEKPFVTAYGDRGFAAGDRVLFRKNDYKAGLLNGQRATVLSSKENTLTVKLDGSDQVRTVTADDYKHLDFAYAVTVHKSQGATVDRAHYALDPSMVDSNLGYVAGSRHRESFAMHCTTEDRENLEKLLTRDREKDTSADYRREEKAPEVAQKSPALIEFEAQMARYKEMLAQQAAARERTAQAIARDREAAQEYSM</sequence>
<dbReference type="RefSeq" id="WP_192624837.1">
    <property type="nucleotide sequence ID" value="NZ_JADBGG010000041.1"/>
</dbReference>
<dbReference type="CDD" id="cd17933">
    <property type="entry name" value="DEXSc_RecD-like"/>
    <property type="match status" value="1"/>
</dbReference>
<dbReference type="EMBL" id="JADBGG010000041">
    <property type="protein sequence ID" value="MBE1427015.1"/>
    <property type="molecule type" value="Genomic_DNA"/>
</dbReference>
<dbReference type="PANTHER" id="PTHR47642">
    <property type="entry name" value="ATP-DEPENDENT DNA HELICASE"/>
    <property type="match status" value="1"/>
</dbReference>
<evidence type="ECO:0000256" key="1">
    <source>
        <dbReference type="SAM" id="MobiDB-lite"/>
    </source>
</evidence>
<comment type="caution">
    <text evidence="3">The sequence shown here is derived from an EMBL/GenBank/DDBJ whole genome shotgun (WGS) entry which is preliminary data.</text>
</comment>